<dbReference type="EMBL" id="DXEX01000117">
    <property type="protein sequence ID" value="HIX59103.1"/>
    <property type="molecule type" value="Genomic_DNA"/>
</dbReference>
<dbReference type="Pfam" id="PF00111">
    <property type="entry name" value="Fer2"/>
    <property type="match status" value="1"/>
</dbReference>
<dbReference type="PANTHER" id="PTHR42895">
    <property type="entry name" value="IRON-SULFUR CLUSTER-BINDING PROTEIN-RELATED"/>
    <property type="match status" value="1"/>
</dbReference>
<proteinExistence type="predicted"/>
<evidence type="ECO:0000313" key="2">
    <source>
        <dbReference type="EMBL" id="HIX59103.1"/>
    </source>
</evidence>
<dbReference type="Pfam" id="PF17651">
    <property type="entry name" value="Raco_middle"/>
    <property type="match status" value="1"/>
</dbReference>
<dbReference type="PANTHER" id="PTHR42895:SF2">
    <property type="entry name" value="IRON-SULFUR CLUSTER PROTEIN"/>
    <property type="match status" value="1"/>
</dbReference>
<accession>A0A9D1WHG0</accession>
<dbReference type="InterPro" id="IPR027980">
    <property type="entry name" value="RACo_C"/>
</dbReference>
<evidence type="ECO:0000259" key="1">
    <source>
        <dbReference type="PROSITE" id="PS51085"/>
    </source>
</evidence>
<gene>
    <name evidence="2" type="ORF">IAA45_05230</name>
</gene>
<dbReference type="InterPro" id="IPR036010">
    <property type="entry name" value="2Fe-2S_ferredoxin-like_sf"/>
</dbReference>
<dbReference type="InterPro" id="IPR001041">
    <property type="entry name" value="2Fe-2S_ferredoxin-type"/>
</dbReference>
<evidence type="ECO:0000313" key="3">
    <source>
        <dbReference type="Proteomes" id="UP000886817"/>
    </source>
</evidence>
<organism evidence="2 3">
    <name type="scientific">Candidatus Blautia gallistercoris</name>
    <dbReference type="NCBI Taxonomy" id="2838490"/>
    <lineage>
        <taxon>Bacteria</taxon>
        <taxon>Bacillati</taxon>
        <taxon>Bacillota</taxon>
        <taxon>Clostridia</taxon>
        <taxon>Lachnospirales</taxon>
        <taxon>Lachnospiraceae</taxon>
        <taxon>Blautia</taxon>
    </lineage>
</organism>
<dbReference type="InterPro" id="IPR052911">
    <property type="entry name" value="Corrinoid_activation_enz"/>
</dbReference>
<dbReference type="Pfam" id="PF14574">
    <property type="entry name" value="RACo_C_ter"/>
    <property type="match status" value="1"/>
</dbReference>
<dbReference type="Gene3D" id="3.10.20.30">
    <property type="match status" value="1"/>
</dbReference>
<reference evidence="2" key="1">
    <citation type="journal article" date="2021" name="PeerJ">
        <title>Extensive microbial diversity within the chicken gut microbiome revealed by metagenomics and culture.</title>
        <authorList>
            <person name="Gilroy R."/>
            <person name="Ravi A."/>
            <person name="Getino M."/>
            <person name="Pursley I."/>
            <person name="Horton D.L."/>
            <person name="Alikhan N.F."/>
            <person name="Baker D."/>
            <person name="Gharbi K."/>
            <person name="Hall N."/>
            <person name="Watson M."/>
            <person name="Adriaenssens E.M."/>
            <person name="Foster-Nyarko E."/>
            <person name="Jarju S."/>
            <person name="Secka A."/>
            <person name="Antonio M."/>
            <person name="Oren A."/>
            <person name="Chaudhuri R.R."/>
            <person name="La Ragione R."/>
            <person name="Hildebrand F."/>
            <person name="Pallen M.J."/>
        </authorList>
    </citation>
    <scope>NUCLEOTIDE SEQUENCE</scope>
    <source>
        <strain evidence="2">ChiSjej1B19-8411</strain>
    </source>
</reference>
<dbReference type="SUPFAM" id="SSF54292">
    <property type="entry name" value="2Fe-2S ferredoxin-like"/>
    <property type="match status" value="1"/>
</dbReference>
<dbReference type="PROSITE" id="PS51085">
    <property type="entry name" value="2FE2S_FER_2"/>
    <property type="match status" value="1"/>
</dbReference>
<dbReference type="AlphaFoldDB" id="A0A9D1WHG0"/>
<comment type="caution">
    <text evidence="2">The sequence shown here is derived from an EMBL/GenBank/DDBJ whole genome shotgun (WGS) entry which is preliminary data.</text>
</comment>
<dbReference type="InterPro" id="IPR012675">
    <property type="entry name" value="Beta-grasp_dom_sf"/>
</dbReference>
<sequence length="594" mass="64415">MEQFRITFLPSDRTLLVPKDTTILEAEIQAGLQPDAPCGGLGRCGKCLVHIQSGPITGVQKACTTRITGDMVVDTRVASGHKILTSGASREIPVYPHLTVVSFHLPEIRLGEKVSNWERLLKAIGCENQQIIPDLDIISGLQTFYQESSDGYAVLSQGKILGLSHEKPACYLAAFDVGTTTIVGYLLNAETGQELAASSLLNPQSQYGADVILRSNYALEHSVEPLCQAVRQAICQILEDLCQKTGIEKETIWQLSLVGNTCMSHLFLGISPESLVRAPYHPAVSQPLVLDASRLSLPIHPKGQVFVLPNIAGFVGADTVGCMVSAEYHEREEQTLLIDIGTNGEMVLGNRERRVCCSTAAGPAFEGAKITCGMRGAQGAIDHVRFRDGKLEYSVIGGGTPTGICGSGLMDLMACLLEHGFVEESGRMIRPEKLTDPTAIANKDRLEKVNGGWAFVLYREEERPTVYFTQKDIREVQLAKAAMSAGIQLLTEHMGLTISQIDKVLIAGAFGSYMSPESACRIGLIPQELFERITAIGNAAGEGAKAVILNQQLWETASSLASETEFLELATSPNFQDCFVDELEFPEKETEKEG</sequence>
<dbReference type="CDD" id="cd00207">
    <property type="entry name" value="fer2"/>
    <property type="match status" value="1"/>
</dbReference>
<feature type="domain" description="2Fe-2S ferredoxin-type" evidence="1">
    <location>
        <begin position="4"/>
        <end position="79"/>
    </location>
</feature>
<dbReference type="GO" id="GO:0051536">
    <property type="term" value="F:iron-sulfur cluster binding"/>
    <property type="evidence" value="ECO:0007669"/>
    <property type="project" value="InterPro"/>
</dbReference>
<dbReference type="Proteomes" id="UP000886817">
    <property type="component" value="Unassembled WGS sequence"/>
</dbReference>
<dbReference type="InterPro" id="IPR041414">
    <property type="entry name" value="Raco-like_middle"/>
</dbReference>
<dbReference type="Gene3D" id="3.30.420.480">
    <property type="entry name" value="Domain of unknown function (DUF4445)"/>
    <property type="match status" value="1"/>
</dbReference>
<reference evidence="2" key="2">
    <citation type="submission" date="2021-04" db="EMBL/GenBank/DDBJ databases">
        <authorList>
            <person name="Gilroy R."/>
        </authorList>
    </citation>
    <scope>NUCLEOTIDE SEQUENCE</scope>
    <source>
        <strain evidence="2">ChiSjej1B19-8411</strain>
    </source>
</reference>
<protein>
    <submittedName>
        <fullName evidence="2">DUF4445 domain-containing protein</fullName>
    </submittedName>
</protein>
<name>A0A9D1WHG0_9FIRM</name>
<dbReference type="InterPro" id="IPR042259">
    <property type="entry name" value="Raco-like_middle_sf"/>
</dbReference>